<dbReference type="AlphaFoldDB" id="A0A5J4ZWJ4"/>
<dbReference type="EMBL" id="CM018048">
    <property type="protein sequence ID" value="KAA8521457.1"/>
    <property type="molecule type" value="Genomic_DNA"/>
</dbReference>
<dbReference type="OrthoDB" id="692400at2759"/>
<protein>
    <submittedName>
        <fullName evidence="1">Uncharacterized protein</fullName>
    </submittedName>
</protein>
<reference evidence="1 2" key="1">
    <citation type="submission" date="2019-09" db="EMBL/GenBank/DDBJ databases">
        <title>A chromosome-level genome assembly of the Chinese tupelo Nyssa sinensis.</title>
        <authorList>
            <person name="Yang X."/>
            <person name="Kang M."/>
            <person name="Yang Y."/>
            <person name="Xiong H."/>
            <person name="Wang M."/>
            <person name="Zhang Z."/>
            <person name="Wang Z."/>
            <person name="Wu H."/>
            <person name="Ma T."/>
            <person name="Liu J."/>
            <person name="Xi Z."/>
        </authorList>
    </citation>
    <scope>NUCLEOTIDE SEQUENCE [LARGE SCALE GENOMIC DNA]</scope>
    <source>
        <strain evidence="1">J267</strain>
        <tissue evidence="1">Leaf</tissue>
    </source>
</reference>
<sequence>MKFGQLRKENSPACEITKLLERRKENGFRHRGLSPSTAQRGVQSAVDVESSNGRNVVVLMMGKGVWIQIPEGVIPDIWTILWGRCREEVLGTSKGQQNRKVQESENTVGVHKGLDSAILGSMEIDGGLVGDKIVGSKGEWGQIEDTECRGTRRQVHGELQSAEISSNPRLPKLMEKFLDFIDAHGLMDLPLIGAQGFFGPYPLLLDSGGIGHGKSPFCSENMRMHKEELKELVSDWWQNYRVVGSPGHSVIK</sequence>
<evidence type="ECO:0000313" key="1">
    <source>
        <dbReference type="EMBL" id="KAA8521457.1"/>
    </source>
</evidence>
<organism evidence="1 2">
    <name type="scientific">Nyssa sinensis</name>
    <dbReference type="NCBI Taxonomy" id="561372"/>
    <lineage>
        <taxon>Eukaryota</taxon>
        <taxon>Viridiplantae</taxon>
        <taxon>Streptophyta</taxon>
        <taxon>Embryophyta</taxon>
        <taxon>Tracheophyta</taxon>
        <taxon>Spermatophyta</taxon>
        <taxon>Magnoliopsida</taxon>
        <taxon>eudicotyledons</taxon>
        <taxon>Gunneridae</taxon>
        <taxon>Pentapetalae</taxon>
        <taxon>asterids</taxon>
        <taxon>Cornales</taxon>
        <taxon>Nyssaceae</taxon>
        <taxon>Nyssa</taxon>
    </lineage>
</organism>
<evidence type="ECO:0000313" key="2">
    <source>
        <dbReference type="Proteomes" id="UP000325577"/>
    </source>
</evidence>
<proteinExistence type="predicted"/>
<accession>A0A5J4ZWJ4</accession>
<gene>
    <name evidence="1" type="ORF">F0562_012133</name>
</gene>
<dbReference type="Proteomes" id="UP000325577">
    <property type="component" value="Linkage Group LG5"/>
</dbReference>
<name>A0A5J4ZWJ4_9ASTE</name>
<keyword evidence="2" id="KW-1185">Reference proteome</keyword>